<keyword evidence="4" id="KW-0804">Transcription</keyword>
<dbReference type="RefSeq" id="WP_399645902.1">
    <property type="nucleotide sequence ID" value="NZ_JBITYG010000002.1"/>
</dbReference>
<dbReference type="InterPro" id="IPR036388">
    <property type="entry name" value="WH-like_DNA-bd_sf"/>
</dbReference>
<dbReference type="InterPro" id="IPR005119">
    <property type="entry name" value="LysR_subst-bd"/>
</dbReference>
<dbReference type="PANTHER" id="PTHR30346:SF28">
    <property type="entry name" value="HTH-TYPE TRANSCRIPTIONAL REGULATOR CYNR"/>
    <property type="match status" value="1"/>
</dbReference>
<dbReference type="EMBL" id="JBITYG010000002">
    <property type="protein sequence ID" value="MFI9100566.1"/>
    <property type="molecule type" value="Genomic_DNA"/>
</dbReference>
<name>A0ABW8C2B6_9ACTN</name>
<accession>A0ABW8C2B6</accession>
<sequence>MELRQLEYLVTVTEEASFTKAAAKLHVAQPGVSAQIRQLERELGQDLLDRSGRTVRPTEVGAAVLPYARAALAAVAGARQAVEELTGLVRGHVAVGTVTSLGQAVDVAGLLADFHHSHPAVEIGLIEDTSDNLLQALLTGRLDVAVVSLAGELPPGIGVQVVVDEPFVVAVAPGDPLADRTSIALDALAGRPLMCLPRGTGLRTVVDHACAAAGFRPRIAFEAGDPTVLAQFAVRGLGVAILPESLARSYPGELHAVNLTRPKLRGRLALAWRTEGPSGPAARALVRQARAALPERTEDAPA</sequence>
<dbReference type="Pfam" id="PF00126">
    <property type="entry name" value="HTH_1"/>
    <property type="match status" value="1"/>
</dbReference>
<dbReference type="Pfam" id="PF03466">
    <property type="entry name" value="LysR_substrate"/>
    <property type="match status" value="1"/>
</dbReference>
<evidence type="ECO:0000259" key="5">
    <source>
        <dbReference type="PROSITE" id="PS50931"/>
    </source>
</evidence>
<evidence type="ECO:0000313" key="6">
    <source>
        <dbReference type="EMBL" id="MFI9100566.1"/>
    </source>
</evidence>
<evidence type="ECO:0000256" key="1">
    <source>
        <dbReference type="ARBA" id="ARBA00009437"/>
    </source>
</evidence>
<dbReference type="Gene3D" id="1.10.10.10">
    <property type="entry name" value="Winged helix-like DNA-binding domain superfamily/Winged helix DNA-binding domain"/>
    <property type="match status" value="1"/>
</dbReference>
<evidence type="ECO:0000256" key="3">
    <source>
        <dbReference type="ARBA" id="ARBA00023125"/>
    </source>
</evidence>
<dbReference type="PRINTS" id="PR00039">
    <property type="entry name" value="HTHLYSR"/>
</dbReference>
<dbReference type="SUPFAM" id="SSF46785">
    <property type="entry name" value="Winged helix' DNA-binding domain"/>
    <property type="match status" value="1"/>
</dbReference>
<dbReference type="InterPro" id="IPR000847">
    <property type="entry name" value="LysR_HTH_N"/>
</dbReference>
<protein>
    <submittedName>
        <fullName evidence="6">LysR family transcriptional regulator</fullName>
    </submittedName>
</protein>
<feature type="domain" description="HTH lysR-type" evidence="5">
    <location>
        <begin position="1"/>
        <end position="58"/>
    </location>
</feature>
<keyword evidence="3" id="KW-0238">DNA-binding</keyword>
<comment type="similarity">
    <text evidence="1">Belongs to the LysR transcriptional regulatory family.</text>
</comment>
<dbReference type="InterPro" id="IPR036390">
    <property type="entry name" value="WH_DNA-bd_sf"/>
</dbReference>
<gene>
    <name evidence="6" type="ORF">ACIGXA_08560</name>
</gene>
<dbReference type="Gene3D" id="3.40.190.290">
    <property type="match status" value="1"/>
</dbReference>
<proteinExistence type="inferred from homology"/>
<organism evidence="6 7">
    <name type="scientific">Streptomyces fildesensis</name>
    <dbReference type="NCBI Taxonomy" id="375757"/>
    <lineage>
        <taxon>Bacteria</taxon>
        <taxon>Bacillati</taxon>
        <taxon>Actinomycetota</taxon>
        <taxon>Actinomycetes</taxon>
        <taxon>Kitasatosporales</taxon>
        <taxon>Streptomycetaceae</taxon>
        <taxon>Streptomyces</taxon>
    </lineage>
</organism>
<reference evidence="6 7" key="1">
    <citation type="submission" date="2024-10" db="EMBL/GenBank/DDBJ databases">
        <title>The Natural Products Discovery Center: Release of the First 8490 Sequenced Strains for Exploring Actinobacteria Biosynthetic Diversity.</title>
        <authorList>
            <person name="Kalkreuter E."/>
            <person name="Kautsar S.A."/>
            <person name="Yang D."/>
            <person name="Bader C.D."/>
            <person name="Teijaro C.N."/>
            <person name="Fluegel L."/>
            <person name="Davis C.M."/>
            <person name="Simpson J.R."/>
            <person name="Lauterbach L."/>
            <person name="Steele A.D."/>
            <person name="Gui C."/>
            <person name="Meng S."/>
            <person name="Li G."/>
            <person name="Viehrig K."/>
            <person name="Ye F."/>
            <person name="Su P."/>
            <person name="Kiefer A.F."/>
            <person name="Nichols A."/>
            <person name="Cepeda A.J."/>
            <person name="Yan W."/>
            <person name="Fan B."/>
            <person name="Jiang Y."/>
            <person name="Adhikari A."/>
            <person name="Zheng C.-J."/>
            <person name="Schuster L."/>
            <person name="Cowan T.M."/>
            <person name="Smanski M.J."/>
            <person name="Chevrette M.G."/>
            <person name="De Carvalho L.P.S."/>
            <person name="Shen B."/>
        </authorList>
    </citation>
    <scope>NUCLEOTIDE SEQUENCE [LARGE SCALE GENOMIC DNA]</scope>
    <source>
        <strain evidence="6 7">NPDC053399</strain>
    </source>
</reference>
<evidence type="ECO:0000256" key="4">
    <source>
        <dbReference type="ARBA" id="ARBA00023163"/>
    </source>
</evidence>
<keyword evidence="7" id="KW-1185">Reference proteome</keyword>
<comment type="caution">
    <text evidence="6">The sequence shown here is derived from an EMBL/GenBank/DDBJ whole genome shotgun (WGS) entry which is preliminary data.</text>
</comment>
<dbReference type="SUPFAM" id="SSF53850">
    <property type="entry name" value="Periplasmic binding protein-like II"/>
    <property type="match status" value="1"/>
</dbReference>
<evidence type="ECO:0000313" key="7">
    <source>
        <dbReference type="Proteomes" id="UP001614394"/>
    </source>
</evidence>
<dbReference type="PROSITE" id="PS50931">
    <property type="entry name" value="HTH_LYSR"/>
    <property type="match status" value="1"/>
</dbReference>
<evidence type="ECO:0000256" key="2">
    <source>
        <dbReference type="ARBA" id="ARBA00023015"/>
    </source>
</evidence>
<dbReference type="Proteomes" id="UP001614394">
    <property type="component" value="Unassembled WGS sequence"/>
</dbReference>
<keyword evidence="2" id="KW-0805">Transcription regulation</keyword>
<dbReference type="CDD" id="cd08436">
    <property type="entry name" value="PBP2_LTTR_like_3"/>
    <property type="match status" value="1"/>
</dbReference>
<dbReference type="PANTHER" id="PTHR30346">
    <property type="entry name" value="TRANSCRIPTIONAL DUAL REGULATOR HCAR-RELATED"/>
    <property type="match status" value="1"/>
</dbReference>